<reference evidence="2 3" key="1">
    <citation type="submission" date="2019-04" db="EMBL/GenBank/DDBJ databases">
        <title>Thalassotalea guangxiensis sp. nov., isolated from sediment of the coastal wetland.</title>
        <authorList>
            <person name="Zheng S."/>
            <person name="Zhang D."/>
        </authorList>
    </citation>
    <scope>NUCLEOTIDE SEQUENCE [LARGE SCALE GENOMIC DNA]</scope>
    <source>
        <strain evidence="2 3">ZS-4</strain>
    </source>
</reference>
<feature type="transmembrane region" description="Helical" evidence="1">
    <location>
        <begin position="71"/>
        <end position="93"/>
    </location>
</feature>
<protein>
    <submittedName>
        <fullName evidence="2">DUF423 domain-containing protein</fullName>
    </submittedName>
</protein>
<feature type="transmembrane region" description="Helical" evidence="1">
    <location>
        <begin position="105"/>
        <end position="125"/>
    </location>
</feature>
<feature type="transmembrane region" description="Helical" evidence="1">
    <location>
        <begin position="38"/>
        <end position="59"/>
    </location>
</feature>
<evidence type="ECO:0000313" key="2">
    <source>
        <dbReference type="EMBL" id="TKB43516.1"/>
    </source>
</evidence>
<dbReference type="Proteomes" id="UP000307999">
    <property type="component" value="Unassembled WGS sequence"/>
</dbReference>
<keyword evidence="3" id="KW-1185">Reference proteome</keyword>
<accession>A0A4U1B349</accession>
<dbReference type="AlphaFoldDB" id="A0A4U1B349"/>
<dbReference type="Pfam" id="PF04241">
    <property type="entry name" value="DUF423"/>
    <property type="match status" value="1"/>
</dbReference>
<proteinExistence type="predicted"/>
<dbReference type="RefSeq" id="WP_136736994.1">
    <property type="nucleotide sequence ID" value="NZ_SWDB01000037.1"/>
</dbReference>
<dbReference type="EMBL" id="SWDB01000037">
    <property type="protein sequence ID" value="TKB43516.1"/>
    <property type="molecule type" value="Genomic_DNA"/>
</dbReference>
<organism evidence="2 3">
    <name type="scientific">Thalassotalea mangrovi</name>
    <dbReference type="NCBI Taxonomy" id="2572245"/>
    <lineage>
        <taxon>Bacteria</taxon>
        <taxon>Pseudomonadati</taxon>
        <taxon>Pseudomonadota</taxon>
        <taxon>Gammaproteobacteria</taxon>
        <taxon>Alteromonadales</taxon>
        <taxon>Colwelliaceae</taxon>
        <taxon>Thalassotalea</taxon>
    </lineage>
</organism>
<sequence length="127" mass="13879">MMMNQVLVIFAGVNGAFWLAASAWLVHSSSSFSAKEMSSLAIACCFALLHSLLLLQLGFVDKKQTPKLLRLAGCSLILGIFLFCFIILFKVVWPDSIIARLSPLTPIGGLALISAWLMIALQGFYKK</sequence>
<dbReference type="OrthoDB" id="6402639at2"/>
<keyword evidence="1" id="KW-1133">Transmembrane helix</keyword>
<keyword evidence="1" id="KW-0472">Membrane</keyword>
<name>A0A4U1B349_9GAMM</name>
<dbReference type="InterPro" id="IPR006696">
    <property type="entry name" value="DUF423"/>
</dbReference>
<gene>
    <name evidence="2" type="ORF">E8M12_14540</name>
</gene>
<comment type="caution">
    <text evidence="2">The sequence shown here is derived from an EMBL/GenBank/DDBJ whole genome shotgun (WGS) entry which is preliminary data.</text>
</comment>
<keyword evidence="1" id="KW-0812">Transmembrane</keyword>
<evidence type="ECO:0000313" key="3">
    <source>
        <dbReference type="Proteomes" id="UP000307999"/>
    </source>
</evidence>
<evidence type="ECO:0000256" key="1">
    <source>
        <dbReference type="SAM" id="Phobius"/>
    </source>
</evidence>